<dbReference type="Gene3D" id="3.90.180.10">
    <property type="entry name" value="Medium-chain alcohol dehydrogenases, catalytic domain"/>
    <property type="match status" value="1"/>
</dbReference>
<dbReference type="EMBL" id="JAWDGP010003545">
    <property type="protein sequence ID" value="KAK3773329.1"/>
    <property type="molecule type" value="Genomic_DNA"/>
</dbReference>
<evidence type="ECO:0000256" key="2">
    <source>
        <dbReference type="ARBA" id="ARBA00023002"/>
    </source>
</evidence>
<evidence type="ECO:0000256" key="1">
    <source>
        <dbReference type="ARBA" id="ARBA00022857"/>
    </source>
</evidence>
<dbReference type="InterPro" id="IPR014189">
    <property type="entry name" value="Quinone_OxRdtase_PIG3"/>
</dbReference>
<keyword evidence="2" id="KW-0560">Oxidoreductase</keyword>
<proteinExistence type="predicted"/>
<dbReference type="NCBIfam" id="TIGR02824">
    <property type="entry name" value="quinone_pig3"/>
    <property type="match status" value="1"/>
</dbReference>
<comment type="caution">
    <text evidence="4">The sequence shown here is derived from an EMBL/GenBank/DDBJ whole genome shotgun (WGS) entry which is preliminary data.</text>
</comment>
<accession>A0AAE0ZPV4</accession>
<dbReference type="CDD" id="cd05276">
    <property type="entry name" value="p53_inducible_oxidoreductase"/>
    <property type="match status" value="1"/>
</dbReference>
<dbReference type="InterPro" id="IPR011032">
    <property type="entry name" value="GroES-like_sf"/>
</dbReference>
<keyword evidence="1" id="KW-0521">NADP</keyword>
<reference evidence="4" key="1">
    <citation type="journal article" date="2023" name="G3 (Bethesda)">
        <title>A reference genome for the long-term kleptoplast-retaining sea slug Elysia crispata morphotype clarki.</title>
        <authorList>
            <person name="Eastman K.E."/>
            <person name="Pendleton A.L."/>
            <person name="Shaikh M.A."/>
            <person name="Suttiyut T."/>
            <person name="Ogas R."/>
            <person name="Tomko P."/>
            <person name="Gavelis G."/>
            <person name="Widhalm J.R."/>
            <person name="Wisecaver J.H."/>
        </authorList>
    </citation>
    <scope>NUCLEOTIDE SEQUENCE</scope>
    <source>
        <strain evidence="4">ECLA1</strain>
    </source>
</reference>
<dbReference type="SUPFAM" id="SSF51735">
    <property type="entry name" value="NAD(P)-binding Rossmann-fold domains"/>
    <property type="match status" value="1"/>
</dbReference>
<dbReference type="GO" id="GO:0070402">
    <property type="term" value="F:NADPH binding"/>
    <property type="evidence" value="ECO:0007669"/>
    <property type="project" value="TreeGrafter"/>
</dbReference>
<dbReference type="Pfam" id="PF00107">
    <property type="entry name" value="ADH_zinc_N"/>
    <property type="match status" value="1"/>
</dbReference>
<dbReference type="InterPro" id="IPR020843">
    <property type="entry name" value="ER"/>
</dbReference>
<dbReference type="Gene3D" id="3.40.50.720">
    <property type="entry name" value="NAD(P)-binding Rossmann-like Domain"/>
    <property type="match status" value="1"/>
</dbReference>
<dbReference type="InterPro" id="IPR036291">
    <property type="entry name" value="NAD(P)-bd_dom_sf"/>
</dbReference>
<evidence type="ECO:0000259" key="3">
    <source>
        <dbReference type="SMART" id="SM00829"/>
    </source>
</evidence>
<dbReference type="AlphaFoldDB" id="A0AAE0ZPV4"/>
<gene>
    <name evidence="4" type="ORF">RRG08_023214</name>
</gene>
<organism evidence="4 5">
    <name type="scientific">Elysia crispata</name>
    <name type="common">lettuce slug</name>
    <dbReference type="NCBI Taxonomy" id="231223"/>
    <lineage>
        <taxon>Eukaryota</taxon>
        <taxon>Metazoa</taxon>
        <taxon>Spiralia</taxon>
        <taxon>Lophotrochozoa</taxon>
        <taxon>Mollusca</taxon>
        <taxon>Gastropoda</taxon>
        <taxon>Heterobranchia</taxon>
        <taxon>Euthyneura</taxon>
        <taxon>Panpulmonata</taxon>
        <taxon>Sacoglossa</taxon>
        <taxon>Placobranchoidea</taxon>
        <taxon>Plakobranchidae</taxon>
        <taxon>Elysia</taxon>
    </lineage>
</organism>
<dbReference type="PANTHER" id="PTHR48106">
    <property type="entry name" value="QUINONE OXIDOREDUCTASE PIG3-RELATED"/>
    <property type="match status" value="1"/>
</dbReference>
<evidence type="ECO:0000313" key="4">
    <source>
        <dbReference type="EMBL" id="KAK3773329.1"/>
    </source>
</evidence>
<dbReference type="GO" id="GO:0048038">
    <property type="term" value="F:quinone binding"/>
    <property type="evidence" value="ECO:0007669"/>
    <property type="project" value="TreeGrafter"/>
</dbReference>
<dbReference type="GO" id="GO:0003960">
    <property type="term" value="F:quinone reductase (NADPH) activity"/>
    <property type="evidence" value="ECO:0007669"/>
    <property type="project" value="TreeGrafter"/>
</dbReference>
<sequence length="336" mass="35975">MQAVQYTVGGPENLFLGEVPIPEPRDGEVRIKVMYTAINRADTLQRKGGYNPPPGASDIMGLEASGIIDRLGPGCPPSVTVGQKVMVLLAGGGYAQFVTSPWQLVMGVPSQFSMSQAAAVPEVWITAYMLLHKLGHLTKDDTVLIHAGGSGVGTAAVQLIKQSGAKCIITAGSQEKIDFVKTLGAAAGINYKEEAVAERVLELTNGKGVDLVLDCVGASMYEENLKALALDGRWIVYGLMGGAIKSDVNLGGLLRKRASLIFSTLRSRSLEFKSSLVRDFSQLALPRFEDGTFQPIVQKILPLSDIAKAHTLMEANKTLGKIVLKVHEDDTIKDEL</sequence>
<dbReference type="InterPro" id="IPR013154">
    <property type="entry name" value="ADH-like_N"/>
</dbReference>
<feature type="domain" description="Enoyl reductase (ER)" evidence="3">
    <location>
        <begin position="9"/>
        <end position="324"/>
    </location>
</feature>
<dbReference type="Pfam" id="PF08240">
    <property type="entry name" value="ADH_N"/>
    <property type="match status" value="1"/>
</dbReference>
<evidence type="ECO:0000313" key="5">
    <source>
        <dbReference type="Proteomes" id="UP001283361"/>
    </source>
</evidence>
<keyword evidence="5" id="KW-1185">Reference proteome</keyword>
<dbReference type="SMART" id="SM00829">
    <property type="entry name" value="PKS_ER"/>
    <property type="match status" value="1"/>
</dbReference>
<dbReference type="InterPro" id="IPR013149">
    <property type="entry name" value="ADH-like_C"/>
</dbReference>
<dbReference type="SUPFAM" id="SSF50129">
    <property type="entry name" value="GroES-like"/>
    <property type="match status" value="1"/>
</dbReference>
<dbReference type="Proteomes" id="UP001283361">
    <property type="component" value="Unassembled WGS sequence"/>
</dbReference>
<name>A0AAE0ZPV4_9GAST</name>
<dbReference type="PANTHER" id="PTHR48106:SF18">
    <property type="entry name" value="QUINONE OXIDOREDUCTASE PIG3"/>
    <property type="match status" value="1"/>
</dbReference>
<protein>
    <recommendedName>
        <fullName evidence="3">Enoyl reductase (ER) domain-containing protein</fullName>
    </recommendedName>
</protein>